<sequence>MALGIGQSLFILGSEFVALLKLYLASKLASCESIPFRSVSVNSPISTVLCCILPVSDEYLDATEVVIVVVGTDDGHVLFIHSIGECLFKLNLNSGPVQSISVIFPLDTPGLSILCSSAIFVLNLEDIRKVLLKSAFELFEVDVRECETTDVNDKMGIRFRKLFIPHGESLSQFSCSTTKLPHLFDHMVGKSVQLPEERSDASWHVLPVQTIWTVVGRRPLVSFNSLEEAPAANLTSLLYAEAKRAILGPSSYQKNILVVEFAGHNGQPITPYASCTHASSSQLTLMHGLADQRRHVLESSLVVSSDGHWLAMTDSLGRVLLVNEATRRVARMWKGYRDAELAFVDTSETVPRSGVDPTKTAVPGYPRSTRCLFIHAPHRRILEVWRLIHGPRLATWNIDEPVRLIQTQSSWLSRGSNTIETSPPMPQAVLIDGNGVGYTLNVNPDLCLAGTDAEASLGYHEFQVMQDCFTCLERIHWDDPTSVCSQLSGLFAKFKTSSWFERALLHTVHHLSHKPYLLTELFKDCIELLECSTNSSLDRTEGKILEVHRLRAVCVKLHALATLYLHFCSLIKDCMERNLVSNISSSIETWDEELESVSDLLSWDLEDADRCLKLYTFAGSILRPSSHLQLTRPMELHAFVDCFTYRTDLSVDRTSLNNSSQQAESRWPPVSIELRADDPSNQLAKIGSLVFSPYVLGHQLFVDLKKQLEMDVLSPELLLRALTSFLLYWETYQALPTLIRRLHRIYTYLFGCFINASRSTKSYVEPQNSTVLQLERLLSQLYSYCLDGAHFSSTYLVSLIIRCVVYTMWQSLEHGTDLVLALWSGSQENLSSSVNSAKGLFVTKETATPSALPASEKMGSSNTWYSSTLHLHTNPLQRTFISSASLNKLIDQWHDTCTRLEDLLGLGLMVQVRASEAFSNGSMESLARNVFPITLRRVLCFGRACLTELFASWLVHWQVEPAQLITLYQSLCTLPKSNDTACASKQTLVAEQPEASTELVSVSSVGLIQALFPLVYRRLPFTLELDTVIASVCWMHYQRWLSDPEAIRHFQKCIEYLRRLSSAGAMISQGLATIMWQGRLRFWYGQCVNAVCGSNAELPVNRLGNEQLKYISILLMNFMGVYARACEKADVVPVFSVEREWSATVTINQQSRSTSDELSDMQMESELKKDQAAPINLSRTLISEAAVNQLAPDHRSVLSWEQVLIVVAALHAFGRPVMLQRREKSSLGPKNRYEPTNFFVPEDSDAITKSFSPNWISASFDQQVCSSLDSRRRFFLAWLIERAVLTYRTTSAPDLVKSRHSPSLGSWRTYEPLDVYKLFTSAAVTLCRHWGYPKDVAVSQHVLSLFEATLDDQAELYLSQVENLANLATGLLVIVGRRVAWLCFGHNSPNQLRWRSCIPFELESWLRGLLPDPSDEFSLEASCDRNLSHMDPTHLAHLIEFVLQNVPAYASQNVVAESLRDAINSMID</sequence>
<evidence type="ECO:0008006" key="10">
    <source>
        <dbReference type="Google" id="ProtNLM"/>
    </source>
</evidence>
<dbReference type="Pfam" id="PF14656">
    <property type="entry name" value="RAB3GAP2_C"/>
    <property type="match status" value="2"/>
</dbReference>
<evidence type="ECO:0000256" key="5">
    <source>
        <dbReference type="SAM" id="SignalP"/>
    </source>
</evidence>
<dbReference type="OrthoDB" id="2019917at2759"/>
<dbReference type="Pfam" id="PF14655">
    <property type="entry name" value="RAB3GAP2_N"/>
    <property type="match status" value="1"/>
</dbReference>
<comment type="caution">
    <text evidence="8">The sequence shown here is derived from an EMBL/GenBank/DDBJ whole genome shotgun (WGS) entry which is preliminary data.</text>
</comment>
<accession>A0A8T0DX33</accession>
<evidence type="ECO:0000313" key="8">
    <source>
        <dbReference type="EMBL" id="KAF8571926.1"/>
    </source>
</evidence>
<dbReference type="InterPro" id="IPR026059">
    <property type="entry name" value="Rab3GAP2"/>
</dbReference>
<feature type="signal peptide" evidence="5">
    <location>
        <begin position="1"/>
        <end position="31"/>
    </location>
</feature>
<evidence type="ECO:0000259" key="7">
    <source>
        <dbReference type="Pfam" id="PF14656"/>
    </source>
</evidence>
<dbReference type="EMBL" id="JTDF01000253">
    <property type="protein sequence ID" value="KAF8571926.1"/>
    <property type="molecule type" value="Genomic_DNA"/>
</dbReference>
<evidence type="ECO:0000256" key="4">
    <source>
        <dbReference type="ARBA" id="ARBA00022490"/>
    </source>
</evidence>
<organism evidence="8 9">
    <name type="scientific">Paragonimus westermani</name>
    <dbReference type="NCBI Taxonomy" id="34504"/>
    <lineage>
        <taxon>Eukaryota</taxon>
        <taxon>Metazoa</taxon>
        <taxon>Spiralia</taxon>
        <taxon>Lophotrochozoa</taxon>
        <taxon>Platyhelminthes</taxon>
        <taxon>Trematoda</taxon>
        <taxon>Digenea</taxon>
        <taxon>Plagiorchiida</taxon>
        <taxon>Troglotremata</taxon>
        <taxon>Troglotrematidae</taxon>
        <taxon>Paragonimus</taxon>
    </lineage>
</organism>
<evidence type="ECO:0000256" key="1">
    <source>
        <dbReference type="ARBA" id="ARBA00004496"/>
    </source>
</evidence>
<dbReference type="PANTHER" id="PTHR12472">
    <property type="entry name" value="RAB3-GAP REGULATORY DOMAIN"/>
    <property type="match status" value="1"/>
</dbReference>
<dbReference type="GO" id="GO:0005096">
    <property type="term" value="F:GTPase activator activity"/>
    <property type="evidence" value="ECO:0007669"/>
    <property type="project" value="UniProtKB-KW"/>
</dbReference>
<comment type="subcellular location">
    <subcellularLocation>
        <location evidence="1">Cytoplasm</location>
    </subcellularLocation>
</comment>
<evidence type="ECO:0000313" key="9">
    <source>
        <dbReference type="Proteomes" id="UP000699462"/>
    </source>
</evidence>
<gene>
    <name evidence="8" type="ORF">P879_00094</name>
</gene>
<proteinExistence type="inferred from homology"/>
<dbReference type="Proteomes" id="UP000699462">
    <property type="component" value="Unassembled WGS sequence"/>
</dbReference>
<dbReference type="GO" id="GO:0005737">
    <property type="term" value="C:cytoplasm"/>
    <property type="evidence" value="ECO:0007669"/>
    <property type="project" value="UniProtKB-SubCell"/>
</dbReference>
<dbReference type="PANTHER" id="PTHR12472:SF0">
    <property type="entry name" value="RAB3 GTPASE-ACTIVATING PROTEIN NON-CATALYTIC SUBUNIT"/>
    <property type="match status" value="1"/>
</dbReference>
<feature type="domain" description="Rab3GAP regulatory subunit C-terminal" evidence="7">
    <location>
        <begin position="1314"/>
        <end position="1444"/>
    </location>
</feature>
<keyword evidence="5" id="KW-0732">Signal</keyword>
<evidence type="ECO:0000259" key="6">
    <source>
        <dbReference type="Pfam" id="PF14655"/>
    </source>
</evidence>
<comment type="similarity">
    <text evidence="2">Belongs to the Rab3-GAP regulatory subunit family.</text>
</comment>
<keyword evidence="9" id="KW-1185">Reference proteome</keyword>
<dbReference type="InterPro" id="IPR032839">
    <property type="entry name" value="RAB3GAP_N"/>
</dbReference>
<protein>
    <recommendedName>
        <fullName evidence="10">Rab3 GTPase-activating protein non-catalytic subunit</fullName>
    </recommendedName>
</protein>
<feature type="domain" description="Rab3GAP regulatory subunit C-terminal" evidence="7">
    <location>
        <begin position="891"/>
        <end position="1080"/>
    </location>
</feature>
<keyword evidence="3" id="KW-0343">GTPase activation</keyword>
<name>A0A8T0DX33_9TREM</name>
<reference evidence="8 9" key="1">
    <citation type="submission" date="2019-07" db="EMBL/GenBank/DDBJ databases">
        <title>Annotation for the trematode Paragonimus westermani.</title>
        <authorList>
            <person name="Choi Y.-J."/>
        </authorList>
    </citation>
    <scope>NUCLEOTIDE SEQUENCE [LARGE SCALE GENOMIC DNA]</scope>
    <source>
        <strain evidence="8">180907_Pwestermani</strain>
    </source>
</reference>
<evidence type="ECO:0000256" key="3">
    <source>
        <dbReference type="ARBA" id="ARBA00022468"/>
    </source>
</evidence>
<feature type="chain" id="PRO_5035816840" description="Rab3 GTPase-activating protein non-catalytic subunit" evidence="5">
    <location>
        <begin position="32"/>
        <end position="1468"/>
    </location>
</feature>
<keyword evidence="4" id="KW-0963">Cytoplasm</keyword>
<dbReference type="InterPro" id="IPR029257">
    <property type="entry name" value="RAB3GAP2_C"/>
</dbReference>
<feature type="domain" description="Rab3-GAP regulatory subunit N-terminal" evidence="6">
    <location>
        <begin position="44"/>
        <end position="405"/>
    </location>
</feature>
<evidence type="ECO:0000256" key="2">
    <source>
        <dbReference type="ARBA" id="ARBA00008153"/>
    </source>
</evidence>